<proteinExistence type="predicted"/>
<organism evidence="6 7">
    <name type="scientific">Nothoprocta pentlandii</name>
    <dbReference type="NCBI Taxonomy" id="2585814"/>
    <lineage>
        <taxon>Eukaryota</taxon>
        <taxon>Metazoa</taxon>
        <taxon>Chordata</taxon>
        <taxon>Craniata</taxon>
        <taxon>Vertebrata</taxon>
        <taxon>Euteleostomi</taxon>
        <taxon>Archelosauria</taxon>
        <taxon>Archosauria</taxon>
        <taxon>Dinosauria</taxon>
        <taxon>Saurischia</taxon>
        <taxon>Theropoda</taxon>
        <taxon>Coelurosauria</taxon>
        <taxon>Aves</taxon>
        <taxon>Palaeognathae</taxon>
        <taxon>Tinamiformes</taxon>
        <taxon>Tinamidae</taxon>
        <taxon>Nothoprocta</taxon>
    </lineage>
</organism>
<evidence type="ECO:0000259" key="5">
    <source>
        <dbReference type="PROSITE" id="PS50835"/>
    </source>
</evidence>
<dbReference type="InterPro" id="IPR003599">
    <property type="entry name" value="Ig_sub"/>
</dbReference>
<dbReference type="PROSITE" id="PS50835">
    <property type="entry name" value="IG_LIKE"/>
    <property type="match status" value="3"/>
</dbReference>
<dbReference type="Pfam" id="PF07654">
    <property type="entry name" value="C1-set"/>
    <property type="match status" value="2"/>
</dbReference>
<accession>A0A7K7ACX4</accession>
<dbReference type="InterPro" id="IPR007110">
    <property type="entry name" value="Ig-like_dom"/>
</dbReference>
<keyword evidence="1" id="KW-0732">Signal</keyword>
<evidence type="ECO:0000313" key="6">
    <source>
        <dbReference type="EMBL" id="NWX94005.1"/>
    </source>
</evidence>
<evidence type="ECO:0000256" key="4">
    <source>
        <dbReference type="ARBA" id="ARBA00023319"/>
    </source>
</evidence>
<sequence length="322" mass="34751">SGSLQVLQPQAEVSVSVGKTLTLQCTVLEDKVAGPVKWLKESRGKNETIYDQRGSGPRVTRVVNSSSTNYNISISDMRVEDAGKYYCVKFKKGNYEDEALLSGRGTKVVVNGDPVDVAVHGPQERVEPGTSVRFTCTARGFFPGDIRVQWLKNGHPLSALPTQVFLEQTNSSYAMSSAVEINLVPADVRTQLSCLVRHSTLSTPLRSTYNVSAALRVPPALRLLARPAGAVELNRTVNFTCSAEGFYPGALNLTWLENGVEVLAEAGGPALTAQGTFELRSSLAVQAAAERNQSVITCRVVHEAQRPVSRNVTLLVTLPPAE</sequence>
<dbReference type="InterPro" id="IPR003597">
    <property type="entry name" value="Ig_C1-set"/>
</dbReference>
<feature type="domain" description="Ig-like" evidence="5">
    <location>
        <begin position="114"/>
        <end position="212"/>
    </location>
</feature>
<dbReference type="SUPFAM" id="SSF48726">
    <property type="entry name" value="Immunoglobulin"/>
    <property type="match status" value="3"/>
</dbReference>
<feature type="non-terminal residue" evidence="6">
    <location>
        <position position="322"/>
    </location>
</feature>
<dbReference type="Gene3D" id="2.60.40.10">
    <property type="entry name" value="Immunoglobulins"/>
    <property type="match status" value="3"/>
</dbReference>
<dbReference type="Proteomes" id="UP000538817">
    <property type="component" value="Unassembled WGS sequence"/>
</dbReference>
<keyword evidence="4" id="KW-0393">Immunoglobulin domain</keyword>
<dbReference type="SMART" id="SM00406">
    <property type="entry name" value="IGv"/>
    <property type="match status" value="1"/>
</dbReference>
<dbReference type="AlphaFoldDB" id="A0A7K7ACX4"/>
<feature type="non-terminal residue" evidence="6">
    <location>
        <position position="1"/>
    </location>
</feature>
<keyword evidence="7" id="KW-1185">Reference proteome</keyword>
<name>A0A7K7ACX4_9AVES</name>
<evidence type="ECO:0000313" key="7">
    <source>
        <dbReference type="Proteomes" id="UP000538817"/>
    </source>
</evidence>
<evidence type="ECO:0000256" key="1">
    <source>
        <dbReference type="ARBA" id="ARBA00022729"/>
    </source>
</evidence>
<evidence type="ECO:0000256" key="2">
    <source>
        <dbReference type="ARBA" id="ARBA00023157"/>
    </source>
</evidence>
<keyword evidence="3" id="KW-0325">Glycoprotein</keyword>
<dbReference type="PANTHER" id="PTHR19971">
    <property type="entry name" value="SIGNAL-REGULATORY PROTEIN BETA"/>
    <property type="match status" value="1"/>
</dbReference>
<dbReference type="SMART" id="SM00409">
    <property type="entry name" value="IG"/>
    <property type="match status" value="3"/>
</dbReference>
<dbReference type="EMBL" id="VZSG01001781">
    <property type="protein sequence ID" value="NWX94005.1"/>
    <property type="molecule type" value="Genomic_DNA"/>
</dbReference>
<reference evidence="6 7" key="1">
    <citation type="submission" date="2019-09" db="EMBL/GenBank/DDBJ databases">
        <title>Bird 10,000 Genomes (B10K) Project - Family phase.</title>
        <authorList>
            <person name="Zhang G."/>
        </authorList>
    </citation>
    <scope>NUCLEOTIDE SEQUENCE [LARGE SCALE GENOMIC DNA]</scope>
    <source>
        <strain evidence="6">B10K-MSB-04</strain>
    </source>
</reference>
<feature type="domain" description="Ig-like" evidence="5">
    <location>
        <begin position="219"/>
        <end position="309"/>
    </location>
</feature>
<protein>
    <submittedName>
        <fullName evidence="6">SHPS1 phosphatase</fullName>
    </submittedName>
</protein>
<feature type="domain" description="Ig-like" evidence="5">
    <location>
        <begin position="2"/>
        <end position="102"/>
    </location>
</feature>
<dbReference type="Pfam" id="PF07686">
    <property type="entry name" value="V-set"/>
    <property type="match status" value="1"/>
</dbReference>
<comment type="caution">
    <text evidence="6">The sequence shown here is derived from an EMBL/GenBank/DDBJ whole genome shotgun (WGS) entry which is preliminary data.</text>
</comment>
<dbReference type="InterPro" id="IPR051755">
    <property type="entry name" value="Ig-like_CS_Receptor"/>
</dbReference>
<evidence type="ECO:0000256" key="3">
    <source>
        <dbReference type="ARBA" id="ARBA00023180"/>
    </source>
</evidence>
<dbReference type="FunFam" id="2.60.40.10:FF:000295">
    <property type="entry name" value="Tyrosine-protein phosphatase non-receptor type substrate 1"/>
    <property type="match status" value="1"/>
</dbReference>
<gene>
    <name evidence="6" type="primary">Sirpa_0</name>
    <name evidence="6" type="ORF">NOTPEN_R01125</name>
</gene>
<dbReference type="InterPro" id="IPR013106">
    <property type="entry name" value="Ig_V-set"/>
</dbReference>
<dbReference type="SMART" id="SM00407">
    <property type="entry name" value="IGc1"/>
    <property type="match status" value="2"/>
</dbReference>
<dbReference type="InterPro" id="IPR013783">
    <property type="entry name" value="Ig-like_fold"/>
</dbReference>
<dbReference type="InterPro" id="IPR036179">
    <property type="entry name" value="Ig-like_dom_sf"/>
</dbReference>
<keyword evidence="2" id="KW-1015">Disulfide bond</keyword>